<dbReference type="RefSeq" id="WP_106190534.1">
    <property type="nucleotide sequence ID" value="NZ_PVTF01000008.1"/>
</dbReference>
<name>A0A2T0T0B7_9PSEU</name>
<keyword evidence="4" id="KW-0560">Oxidoreductase</keyword>
<dbReference type="InterPro" id="IPR028202">
    <property type="entry name" value="Reductase_C"/>
</dbReference>
<dbReference type="Pfam" id="PF14759">
    <property type="entry name" value="Reductase_C"/>
    <property type="match status" value="1"/>
</dbReference>
<dbReference type="GO" id="GO:0005737">
    <property type="term" value="C:cytoplasm"/>
    <property type="evidence" value="ECO:0007669"/>
    <property type="project" value="TreeGrafter"/>
</dbReference>
<dbReference type="InterPro" id="IPR016156">
    <property type="entry name" value="FAD/NAD-linked_Rdtase_dimer_sf"/>
</dbReference>
<feature type="domain" description="FAD/NAD(P)-binding" evidence="5">
    <location>
        <begin position="3"/>
        <end position="298"/>
    </location>
</feature>
<accession>A0A2T0T0B7</accession>
<evidence type="ECO:0000256" key="3">
    <source>
        <dbReference type="ARBA" id="ARBA00022827"/>
    </source>
</evidence>
<reference evidence="7 8" key="1">
    <citation type="submission" date="2018-03" db="EMBL/GenBank/DDBJ databases">
        <title>Genomic Encyclopedia of Archaeal and Bacterial Type Strains, Phase II (KMG-II): from individual species to whole genera.</title>
        <authorList>
            <person name="Goeker M."/>
        </authorList>
    </citation>
    <scope>NUCLEOTIDE SEQUENCE [LARGE SCALE GENOMIC DNA]</scope>
    <source>
        <strain evidence="7 8">DSM 44720</strain>
    </source>
</reference>
<dbReference type="PRINTS" id="PR00368">
    <property type="entry name" value="FADPNR"/>
</dbReference>
<dbReference type="AlphaFoldDB" id="A0A2T0T0B7"/>
<comment type="caution">
    <text evidence="7">The sequence shown here is derived from an EMBL/GenBank/DDBJ whole genome shotgun (WGS) entry which is preliminary data.</text>
</comment>
<dbReference type="InterPro" id="IPR050446">
    <property type="entry name" value="FAD-oxidoreductase/Apoptosis"/>
</dbReference>
<dbReference type="Gene3D" id="3.30.390.30">
    <property type="match status" value="1"/>
</dbReference>
<organism evidence="7 8">
    <name type="scientific">Umezawaea tangerina</name>
    <dbReference type="NCBI Taxonomy" id="84725"/>
    <lineage>
        <taxon>Bacteria</taxon>
        <taxon>Bacillati</taxon>
        <taxon>Actinomycetota</taxon>
        <taxon>Actinomycetes</taxon>
        <taxon>Pseudonocardiales</taxon>
        <taxon>Pseudonocardiaceae</taxon>
        <taxon>Umezawaea</taxon>
    </lineage>
</organism>
<dbReference type="OrthoDB" id="4475657at2"/>
<dbReference type="InterPro" id="IPR023753">
    <property type="entry name" value="FAD/NAD-binding_dom"/>
</dbReference>
<dbReference type="Gene3D" id="3.50.50.60">
    <property type="entry name" value="FAD/NAD(P)-binding domain"/>
    <property type="match status" value="2"/>
</dbReference>
<dbReference type="PRINTS" id="PR00411">
    <property type="entry name" value="PNDRDTASEI"/>
</dbReference>
<evidence type="ECO:0000313" key="8">
    <source>
        <dbReference type="Proteomes" id="UP000239494"/>
    </source>
</evidence>
<dbReference type="PANTHER" id="PTHR43557:SF2">
    <property type="entry name" value="RIESKE DOMAIN-CONTAINING PROTEIN-RELATED"/>
    <property type="match status" value="1"/>
</dbReference>
<dbReference type="EMBL" id="PVTF01000008">
    <property type="protein sequence ID" value="PRY39097.1"/>
    <property type="molecule type" value="Genomic_DNA"/>
</dbReference>
<dbReference type="InterPro" id="IPR036188">
    <property type="entry name" value="FAD/NAD-bd_sf"/>
</dbReference>
<keyword evidence="8" id="KW-1185">Reference proteome</keyword>
<dbReference type="GO" id="GO:0016651">
    <property type="term" value="F:oxidoreductase activity, acting on NAD(P)H"/>
    <property type="evidence" value="ECO:0007669"/>
    <property type="project" value="TreeGrafter"/>
</dbReference>
<sequence>MSDVLVVGASAAGLATAESLRRRGFTGSIRLVGDEAHQPYDRPPLSKKVLSGAWAADQAALRAPDALAALDIDLVLGSKAVSVDVRKQEVVVSGGRRLPYGDLVIATGLAPRRLGAFDGLAGAHVLRTLDDVARLRGELLAAERLIVLGAGVLGCEIAATGRQLGLGVTVVDPAPVPMGAQVGPEIGALLAELHRANGVEVLTGTKAEAPVVTNGRITEVLTSAGLVTADVVVVAVGSTPATDWLEDSGLILDDGVVCDSRCRAADNVYAVGDVARWWHERQARSVRLENRTNATEQGLAVADNIMGADKPYVPVPYFWTDQYDVRMQVFGDLAGADTIRVLEGDPADRKFVAAAEAAGRVVGVVGWNSARGVRKARELITS</sequence>
<evidence type="ECO:0000259" key="6">
    <source>
        <dbReference type="Pfam" id="PF14759"/>
    </source>
</evidence>
<protein>
    <submittedName>
        <fullName evidence="7">NAD/ferredoxin-dependent reductase-like protein</fullName>
    </submittedName>
</protein>
<evidence type="ECO:0000256" key="1">
    <source>
        <dbReference type="ARBA" id="ARBA00001974"/>
    </source>
</evidence>
<dbReference type="Pfam" id="PF07992">
    <property type="entry name" value="Pyr_redox_2"/>
    <property type="match status" value="1"/>
</dbReference>
<gene>
    <name evidence="7" type="ORF">CLV43_108497</name>
</gene>
<keyword evidence="2" id="KW-0285">Flavoprotein</keyword>
<dbReference type="Proteomes" id="UP000239494">
    <property type="component" value="Unassembled WGS sequence"/>
</dbReference>
<keyword evidence="3" id="KW-0274">FAD</keyword>
<comment type="cofactor">
    <cofactor evidence="1">
        <name>FAD</name>
        <dbReference type="ChEBI" id="CHEBI:57692"/>
    </cofactor>
</comment>
<evidence type="ECO:0000259" key="5">
    <source>
        <dbReference type="Pfam" id="PF07992"/>
    </source>
</evidence>
<dbReference type="SUPFAM" id="SSF51905">
    <property type="entry name" value="FAD/NAD(P)-binding domain"/>
    <property type="match status" value="2"/>
</dbReference>
<evidence type="ECO:0000256" key="4">
    <source>
        <dbReference type="ARBA" id="ARBA00023002"/>
    </source>
</evidence>
<dbReference type="SUPFAM" id="SSF55424">
    <property type="entry name" value="FAD/NAD-linked reductases, dimerisation (C-terminal) domain"/>
    <property type="match status" value="1"/>
</dbReference>
<evidence type="ECO:0000256" key="2">
    <source>
        <dbReference type="ARBA" id="ARBA00022630"/>
    </source>
</evidence>
<evidence type="ECO:0000313" key="7">
    <source>
        <dbReference type="EMBL" id="PRY39097.1"/>
    </source>
</evidence>
<feature type="domain" description="Reductase C-terminal" evidence="6">
    <location>
        <begin position="317"/>
        <end position="381"/>
    </location>
</feature>
<dbReference type="PANTHER" id="PTHR43557">
    <property type="entry name" value="APOPTOSIS-INDUCING FACTOR 1"/>
    <property type="match status" value="1"/>
</dbReference>
<proteinExistence type="predicted"/>